<protein>
    <submittedName>
        <fullName evidence="2">Uncharacterized protein</fullName>
    </submittedName>
</protein>
<keyword evidence="1" id="KW-0812">Transmembrane</keyword>
<dbReference type="Proteomes" id="UP000277204">
    <property type="component" value="Unassembled WGS sequence"/>
</dbReference>
<sequence length="112" mass="13173">MQVPPPPHILLAYLQANKLLRQQQGQQQHHHHYEHQTQQRSQCYQGQLQSLPINHYITNQAMPNNTQESAISNELMKTPFRNSLDYFSTVSNFIDVMFCFIYFVITYGLVPH</sequence>
<evidence type="ECO:0000313" key="3">
    <source>
        <dbReference type="Proteomes" id="UP000277204"/>
    </source>
</evidence>
<dbReference type="EMBL" id="UZAI01010312">
    <property type="protein sequence ID" value="VDP06831.1"/>
    <property type="molecule type" value="Genomic_DNA"/>
</dbReference>
<evidence type="ECO:0000256" key="1">
    <source>
        <dbReference type="SAM" id="Phobius"/>
    </source>
</evidence>
<gene>
    <name evidence="2" type="ORF">SMRZ_LOCUS13540</name>
</gene>
<name>A0A3P8A6J7_9TREM</name>
<proteinExistence type="predicted"/>
<keyword evidence="1" id="KW-0472">Membrane</keyword>
<accession>A0A3P8A6J7</accession>
<keyword evidence="1" id="KW-1133">Transmembrane helix</keyword>
<dbReference type="AlphaFoldDB" id="A0A3P8A6J7"/>
<reference evidence="2 3" key="1">
    <citation type="submission" date="2018-11" db="EMBL/GenBank/DDBJ databases">
        <authorList>
            <consortium name="Pathogen Informatics"/>
        </authorList>
    </citation>
    <scope>NUCLEOTIDE SEQUENCE [LARGE SCALE GENOMIC DNA]</scope>
    <source>
        <strain evidence="2 3">Zambia</strain>
    </source>
</reference>
<organism evidence="2 3">
    <name type="scientific">Schistosoma margrebowiei</name>
    <dbReference type="NCBI Taxonomy" id="48269"/>
    <lineage>
        <taxon>Eukaryota</taxon>
        <taxon>Metazoa</taxon>
        <taxon>Spiralia</taxon>
        <taxon>Lophotrochozoa</taxon>
        <taxon>Platyhelminthes</taxon>
        <taxon>Trematoda</taxon>
        <taxon>Digenea</taxon>
        <taxon>Strigeidida</taxon>
        <taxon>Schistosomatoidea</taxon>
        <taxon>Schistosomatidae</taxon>
        <taxon>Schistosoma</taxon>
    </lineage>
</organism>
<keyword evidence="3" id="KW-1185">Reference proteome</keyword>
<feature type="transmembrane region" description="Helical" evidence="1">
    <location>
        <begin position="86"/>
        <end position="110"/>
    </location>
</feature>
<evidence type="ECO:0000313" key="2">
    <source>
        <dbReference type="EMBL" id="VDP06831.1"/>
    </source>
</evidence>